<comment type="catalytic activity">
    <reaction evidence="1">
        <text>D-mannitol(out) + N(pros)-phospho-L-histidyl-[protein] = D-mannitol 1-phosphate(in) + L-histidyl-[protein]</text>
        <dbReference type="Rhea" id="RHEA:33363"/>
        <dbReference type="Rhea" id="RHEA-COMP:9745"/>
        <dbReference type="Rhea" id="RHEA-COMP:9746"/>
        <dbReference type="ChEBI" id="CHEBI:16899"/>
        <dbReference type="ChEBI" id="CHEBI:29979"/>
        <dbReference type="ChEBI" id="CHEBI:61381"/>
        <dbReference type="ChEBI" id="CHEBI:64837"/>
        <dbReference type="EC" id="2.7.1.197"/>
    </reaction>
</comment>
<evidence type="ECO:0000256" key="11">
    <source>
        <dbReference type="ARBA" id="ARBA00022519"/>
    </source>
</evidence>
<dbReference type="SUPFAM" id="SSF55804">
    <property type="entry name" value="Phoshotransferase/anion transport protein"/>
    <property type="match status" value="1"/>
</dbReference>
<evidence type="ECO:0000259" key="27">
    <source>
        <dbReference type="PROSITE" id="PS51099"/>
    </source>
</evidence>
<dbReference type="CDD" id="cd05567">
    <property type="entry name" value="PTS_IIB_mannitol"/>
    <property type="match status" value="1"/>
</dbReference>
<accession>A0AAV4LG05</accession>
<dbReference type="PROSITE" id="PS51094">
    <property type="entry name" value="PTS_EIIA_TYPE_2"/>
    <property type="match status" value="1"/>
</dbReference>
<reference evidence="29" key="1">
    <citation type="journal article" date="2023" name="Int. J. Syst. Evol. Microbiol.">
        <title>Collibacillus ludicampi gen. nov., sp. nov., a new soil bacterium of the family Alicyclobacillaceae.</title>
        <authorList>
            <person name="Jojima T."/>
            <person name="Ioku Y."/>
            <person name="Fukuta Y."/>
            <person name="Shirasaka N."/>
            <person name="Matsumura Y."/>
            <person name="Mori M."/>
        </authorList>
    </citation>
    <scope>NUCLEOTIDE SEQUENCE</scope>
    <source>
        <strain evidence="29">TP075</strain>
    </source>
</reference>
<dbReference type="PROSITE" id="PS51099">
    <property type="entry name" value="PTS_EIIB_TYPE_2"/>
    <property type="match status" value="1"/>
</dbReference>
<evidence type="ECO:0000256" key="24">
    <source>
        <dbReference type="ARBA" id="ARBA00033349"/>
    </source>
</evidence>
<keyword evidence="16 25" id="KW-0812">Transmembrane</keyword>
<evidence type="ECO:0000256" key="9">
    <source>
        <dbReference type="ARBA" id="ARBA00022448"/>
    </source>
</evidence>
<evidence type="ECO:0000256" key="3">
    <source>
        <dbReference type="ARBA" id="ARBA00004429"/>
    </source>
</evidence>
<dbReference type="InterPro" id="IPR013011">
    <property type="entry name" value="PTS_EIIB_2"/>
</dbReference>
<dbReference type="InterPro" id="IPR016152">
    <property type="entry name" value="PTrfase/Anion_transptr"/>
</dbReference>
<dbReference type="InterPro" id="IPR050893">
    <property type="entry name" value="Sugar_PTS"/>
</dbReference>
<gene>
    <name evidence="29" type="ORF">DNHGIG_22810</name>
</gene>
<dbReference type="Gene3D" id="3.40.50.2300">
    <property type="match status" value="1"/>
</dbReference>
<feature type="transmembrane region" description="Helical" evidence="25">
    <location>
        <begin position="169"/>
        <end position="190"/>
    </location>
</feature>
<organism evidence="29 30">
    <name type="scientific">Collibacillus ludicampi</name>
    <dbReference type="NCBI Taxonomy" id="2771369"/>
    <lineage>
        <taxon>Bacteria</taxon>
        <taxon>Bacillati</taxon>
        <taxon>Bacillota</taxon>
        <taxon>Bacilli</taxon>
        <taxon>Bacillales</taxon>
        <taxon>Alicyclobacillaceae</taxon>
        <taxon>Collibacillus</taxon>
    </lineage>
</organism>
<keyword evidence="11" id="KW-0997">Cell inner membrane</keyword>
<dbReference type="InterPro" id="IPR003501">
    <property type="entry name" value="PTS_EIIB_2/3"/>
</dbReference>
<dbReference type="GO" id="GO:0022872">
    <property type="term" value="F:protein-N(PI)-phosphohistidine-mannitol phosphotransferase system transmembrane transporter activity"/>
    <property type="evidence" value="ECO:0007669"/>
    <property type="project" value="InterPro"/>
</dbReference>
<evidence type="ECO:0000259" key="28">
    <source>
        <dbReference type="PROSITE" id="PS51104"/>
    </source>
</evidence>
<evidence type="ECO:0000256" key="22">
    <source>
        <dbReference type="ARBA" id="ARBA00030956"/>
    </source>
</evidence>
<dbReference type="AlphaFoldDB" id="A0AAV4LG05"/>
<keyword evidence="13" id="KW-0762">Sugar transport</keyword>
<dbReference type="SUPFAM" id="SSF52794">
    <property type="entry name" value="PTS system IIB component-like"/>
    <property type="match status" value="1"/>
</dbReference>
<evidence type="ECO:0000256" key="7">
    <source>
        <dbReference type="ARBA" id="ARBA00015039"/>
    </source>
</evidence>
<dbReference type="Pfam" id="PF02302">
    <property type="entry name" value="PTS_IIB"/>
    <property type="match status" value="1"/>
</dbReference>
<dbReference type="NCBIfam" id="NF011663">
    <property type="entry name" value="PRK15083.1"/>
    <property type="match status" value="1"/>
</dbReference>
<dbReference type="Pfam" id="PF02378">
    <property type="entry name" value="PTS_EIIC"/>
    <property type="match status" value="1"/>
</dbReference>
<evidence type="ECO:0000256" key="8">
    <source>
        <dbReference type="ARBA" id="ARBA00021825"/>
    </source>
</evidence>
<feature type="transmembrane region" description="Helical" evidence="25">
    <location>
        <begin position="210"/>
        <end position="232"/>
    </location>
</feature>
<feature type="transmembrane region" description="Helical" evidence="25">
    <location>
        <begin position="125"/>
        <end position="148"/>
    </location>
</feature>
<evidence type="ECO:0000256" key="21">
    <source>
        <dbReference type="ARBA" id="ARBA00030684"/>
    </source>
</evidence>
<dbReference type="RefSeq" id="WP_282199794.1">
    <property type="nucleotide sequence ID" value="NZ_BOQE01000001.1"/>
</dbReference>
<proteinExistence type="predicted"/>
<dbReference type="PANTHER" id="PTHR30181">
    <property type="entry name" value="MANNITOL PERMEASE IIC COMPONENT"/>
    <property type="match status" value="1"/>
</dbReference>
<keyword evidence="15" id="KW-0598">Phosphotransferase system</keyword>
<dbReference type="InterPro" id="IPR002178">
    <property type="entry name" value="PTS_EIIA_type-2_dom"/>
</dbReference>
<feature type="domain" description="PTS EIIA type-2" evidence="26">
    <location>
        <begin position="475"/>
        <end position="615"/>
    </location>
</feature>
<evidence type="ECO:0000256" key="20">
    <source>
        <dbReference type="ARBA" id="ARBA00029908"/>
    </source>
</evidence>
<evidence type="ECO:0000256" key="12">
    <source>
        <dbReference type="ARBA" id="ARBA00022553"/>
    </source>
</evidence>
<evidence type="ECO:0000313" key="29">
    <source>
        <dbReference type="EMBL" id="GIM46732.1"/>
    </source>
</evidence>
<feature type="transmembrane region" description="Helical" evidence="25">
    <location>
        <begin position="43"/>
        <end position="62"/>
    </location>
</feature>
<evidence type="ECO:0000256" key="19">
    <source>
        <dbReference type="ARBA" id="ARBA00023136"/>
    </source>
</evidence>
<evidence type="ECO:0000256" key="1">
    <source>
        <dbReference type="ARBA" id="ARBA00001655"/>
    </source>
</evidence>
<comment type="subcellular location">
    <subcellularLocation>
        <location evidence="3">Cell inner membrane</location>
        <topology evidence="3">Multi-pass membrane protein</topology>
    </subcellularLocation>
</comment>
<dbReference type="CDD" id="cd00211">
    <property type="entry name" value="PTS_IIA_fru"/>
    <property type="match status" value="1"/>
</dbReference>
<evidence type="ECO:0000256" key="14">
    <source>
        <dbReference type="ARBA" id="ARBA00022679"/>
    </source>
</evidence>
<feature type="transmembrane region" description="Helical" evidence="25">
    <location>
        <begin position="282"/>
        <end position="304"/>
    </location>
</feature>
<name>A0AAV4LG05_9BACL</name>
<dbReference type="Proteomes" id="UP001057291">
    <property type="component" value="Unassembled WGS sequence"/>
</dbReference>
<feature type="transmembrane region" description="Helical" evidence="25">
    <location>
        <begin position="311"/>
        <end position="331"/>
    </location>
</feature>
<evidence type="ECO:0000256" key="4">
    <source>
        <dbReference type="ARBA" id="ARBA00011738"/>
    </source>
</evidence>
<dbReference type="EC" id="2.7.1.197" evidence="5"/>
<dbReference type="GO" id="GO:0009401">
    <property type="term" value="P:phosphoenolpyruvate-dependent sugar phosphotransferase system"/>
    <property type="evidence" value="ECO:0007669"/>
    <property type="project" value="UniProtKB-KW"/>
</dbReference>
<evidence type="ECO:0000256" key="10">
    <source>
        <dbReference type="ARBA" id="ARBA00022475"/>
    </source>
</evidence>
<evidence type="ECO:0000256" key="16">
    <source>
        <dbReference type="ARBA" id="ARBA00022692"/>
    </source>
</evidence>
<dbReference type="EMBL" id="BOQE01000001">
    <property type="protein sequence ID" value="GIM46732.1"/>
    <property type="molecule type" value="Genomic_DNA"/>
</dbReference>
<keyword evidence="19 25" id="KW-0472">Membrane</keyword>
<keyword evidence="18 25" id="KW-1133">Transmembrane helix</keyword>
<sequence length="629" mass="69170">MKKVDRLGRFFSTMVFQNISGLIAIGLIRVVFGPTGWWPNNEFYPIVNLLLLYYIPIVFAYTGGKMVGGQRGGVIASFVTAAMTAADSTSYPMILPAMVLGPLVGYVIKKVDQWLESRIPVGFELLFYNVVAGITGVSFTILCYFYVAPLFIEGMQCIFLEAKRLVSSGFLPLVALIIEPAKILFLNNVINHGILEPLGIQQTKEFGNSIFFLLESNPGPGFGLLLAYYLHFKGKEKDEVKSSLAIHVLGGIHEVYFPYVLMKPITIIPLILGGMAGDMTFYLLKTGLVATPSPGSILVLLVMAPKGYHMAILAGFIISALVSFLASVLVISREKAESDNDHTSESKEKTMCVQTKTVVEVDKKKTKPVQKIIFACDAGMGSSAMGAALLRKKLRQANLHFIVDNASVDDIPLDADIVISHKHLTERARVSAPSAKHFSITSFVDHSFYQEFISQLQSQSFDEVSERLPLLNERMGLTSEHILLRMEAKDKWEAIEQVGSLLVRLGNVEKAYIEEMKQREHSLSTYLGNGVAVPHGIDANSSCIRKPGIAIAQYPKGIDFGDGNTAYILIAIAGRGPQQLSTLSQLAVMIESVEQVRQLIYAKNKEEIIQIIEENIEINEYEMAGGTGS</sequence>
<dbReference type="GO" id="GO:0005886">
    <property type="term" value="C:plasma membrane"/>
    <property type="evidence" value="ECO:0007669"/>
    <property type="project" value="UniProtKB-SubCell"/>
</dbReference>
<dbReference type="GO" id="GO:0016301">
    <property type="term" value="F:kinase activity"/>
    <property type="evidence" value="ECO:0007669"/>
    <property type="project" value="UniProtKB-KW"/>
</dbReference>
<protein>
    <recommendedName>
        <fullName evidence="6">Mannitol-specific phosphotransferase enzyme IIA component</fullName>
        <ecNumber evidence="5">2.7.1.197</ecNumber>
    </recommendedName>
    <alternativeName>
        <fullName evidence="22">EIIA</fullName>
    </alternativeName>
    <alternativeName>
        <fullName evidence="24">EIICB-Mtl</fullName>
    </alternativeName>
    <alternativeName>
        <fullName evidence="21">EIICBA-Mtl</fullName>
    </alternativeName>
    <alternativeName>
        <fullName evidence="23">EIII</fullName>
    </alternativeName>
    <alternativeName>
        <fullName evidence="20">PTS system mannitol-specific EIIA component</fullName>
    </alternativeName>
    <alternativeName>
        <fullName evidence="8">PTS system mannitol-specific EIICB component</fullName>
    </alternativeName>
    <alternativeName>
        <fullName evidence="7">PTS system mannitol-specific EIICBA component</fullName>
    </alternativeName>
</protein>
<dbReference type="InterPro" id="IPR029503">
    <property type="entry name" value="PTS_EIIB_mannitol"/>
</dbReference>
<evidence type="ECO:0000256" key="6">
    <source>
        <dbReference type="ARBA" id="ARBA00014783"/>
    </source>
</evidence>
<evidence type="ECO:0000256" key="17">
    <source>
        <dbReference type="ARBA" id="ARBA00022777"/>
    </source>
</evidence>
<evidence type="ECO:0000256" key="5">
    <source>
        <dbReference type="ARBA" id="ARBA00011909"/>
    </source>
</evidence>
<evidence type="ECO:0000256" key="25">
    <source>
        <dbReference type="SAM" id="Phobius"/>
    </source>
</evidence>
<dbReference type="InterPro" id="IPR013014">
    <property type="entry name" value="PTS_EIIC_2"/>
</dbReference>
<dbReference type="InterPro" id="IPR036095">
    <property type="entry name" value="PTS_EIIB-like_sf"/>
</dbReference>
<dbReference type="Pfam" id="PF00359">
    <property type="entry name" value="PTS_EIIA_2"/>
    <property type="match status" value="1"/>
</dbReference>
<comment type="caution">
    <text evidence="29">The sequence shown here is derived from an EMBL/GenBank/DDBJ whole genome shotgun (WGS) entry which is preliminary data.</text>
</comment>
<dbReference type="PROSITE" id="PS51104">
    <property type="entry name" value="PTS_EIIC_TYPE_2"/>
    <property type="match status" value="1"/>
</dbReference>
<evidence type="ECO:0000256" key="18">
    <source>
        <dbReference type="ARBA" id="ARBA00022989"/>
    </source>
</evidence>
<keyword evidence="17" id="KW-0418">Kinase</keyword>
<evidence type="ECO:0000256" key="15">
    <source>
        <dbReference type="ARBA" id="ARBA00022683"/>
    </source>
</evidence>
<feature type="transmembrane region" description="Helical" evidence="25">
    <location>
        <begin position="74"/>
        <end position="94"/>
    </location>
</feature>
<keyword evidence="14" id="KW-0808">Transferase</keyword>
<dbReference type="GO" id="GO:0090563">
    <property type="term" value="F:protein-phosphocysteine-sugar phosphotransferase activity"/>
    <property type="evidence" value="ECO:0007669"/>
    <property type="project" value="TreeGrafter"/>
</dbReference>
<evidence type="ECO:0000313" key="30">
    <source>
        <dbReference type="Proteomes" id="UP001057291"/>
    </source>
</evidence>
<comment type="function">
    <text evidence="2">The phosphoenolpyruvate-dependent sugar phosphotransferase system (sugar PTS), a major carbohydrate active transport system, catalyzes the phosphorylation of incoming sugar substrates concomitantly with their translocation across the cell membrane. The enzyme II CmtAB PTS system is involved in D-mannitol transport.</text>
</comment>
<feature type="transmembrane region" description="Helical" evidence="25">
    <location>
        <begin position="7"/>
        <end position="31"/>
    </location>
</feature>
<evidence type="ECO:0000256" key="13">
    <source>
        <dbReference type="ARBA" id="ARBA00022597"/>
    </source>
</evidence>
<dbReference type="Gene3D" id="3.40.930.10">
    <property type="entry name" value="Mannitol-specific EII, Chain A"/>
    <property type="match status" value="1"/>
</dbReference>
<keyword evidence="9" id="KW-0813">Transport</keyword>
<keyword evidence="10" id="KW-1003">Cell membrane</keyword>
<keyword evidence="30" id="KW-1185">Reference proteome</keyword>
<evidence type="ECO:0000256" key="23">
    <source>
        <dbReference type="ARBA" id="ARBA00030962"/>
    </source>
</evidence>
<evidence type="ECO:0000256" key="2">
    <source>
        <dbReference type="ARBA" id="ARBA00002434"/>
    </source>
</evidence>
<dbReference type="PROSITE" id="PS00372">
    <property type="entry name" value="PTS_EIIA_TYPE_2_HIS"/>
    <property type="match status" value="1"/>
</dbReference>
<feature type="domain" description="PTS EIIB type-2" evidence="27">
    <location>
        <begin position="370"/>
        <end position="461"/>
    </location>
</feature>
<feature type="domain" description="PTS EIIC type-2" evidence="28">
    <location>
        <begin position="7"/>
        <end position="336"/>
    </location>
</feature>
<dbReference type="PANTHER" id="PTHR30181:SF2">
    <property type="entry name" value="PTS SYSTEM MANNITOL-SPECIFIC EIICBA COMPONENT"/>
    <property type="match status" value="1"/>
</dbReference>
<evidence type="ECO:0000259" key="26">
    <source>
        <dbReference type="PROSITE" id="PS51094"/>
    </source>
</evidence>
<dbReference type="InterPro" id="IPR003352">
    <property type="entry name" value="PTS_EIIC"/>
</dbReference>
<keyword evidence="12" id="KW-0597">Phosphoprotein</keyword>
<comment type="subunit">
    <text evidence="4">Homodimer.</text>
</comment>